<sequence>MKSLFKIVGAASLLCAPQAWSAELYLNTFLGTNPLKDLEVELDGRSFGRTDAQGAVVGQLEKGAHTLRIIEKEKKVTLTEYQFELAEGESADLSLTFTDFEKPPAASIDKYDPGQQGQGAPGVLQGYVLDGDNAPIAGATLRLQPSDITGTTDSNGSFQIEVPRGRYDLAVEKQGYDTARSSGLRIVSGVGLSANITLMAAQAVAADASTAGVEEIVVVGSYKASAKPIDIKRNSVAVTDAISVEELLKAGDSDVAASLKRVVGVSIQGGRFAVVRGLAGRYISTTLNDDLLSSTDPYRRDVELDLFPADILAGIEIQKSFTADMPGDTTGGIIKIGTKGLPDEYINTLSANVGGSTGTTGEKMVSYSGGDRDWFGYDDGTRKLPGSVRAGTNNGLRSNLSVAESAALAAQLSNNYNPYLREAAPDFGLTYALGNSFDRSIGRIGAYGTLAYDRSVESRQDAIRHTIIDPVATEYDRDIFRTAVDGYFVAGIEANAGWKAYSKTTVLRESEDTTAVEAGSDLDDDLAISNALLEFRERQFIGQQFQGSIPLFHDQTVSLRAGLSRTSSEMPDRRSYSYIGNNFVASSFERLYSDLNEDGRDLGLDYLIPLQLTDSVKTTIKFGGLYNDRDRENELIRLGVRYRGGPTNDDPEALLTPENFTNGSFLLVGNSTTTDSYEADQRSTAGYLTTQTDFGPEFTLVAGVRQDNFKTKLRFPNANDTPETSLTSNELLPSVSGIYRYGDDWQFRAGYARTVSRPSITELAPSIFFDDRGRQFVGCTVQTVSGLVSCKPSDIDNYDVRVEYYINRQDSISLALFHKEIDDPLERGYVRGSGSATNAFTFRNSESATVSGIELDGQLSWLFGTDHNLTTGANISYIESEIKLDSEGAQLEGRSTRDLQGQSPVLFNSRVGYEHFPTQQSVTMTVNYFDDRIDVAGRTPVGPIYEMGRVILNLTYEKEFANRSKIGVKLRNLLNDDIRFEQNGQTIERWKIGVNGEVSYTYKF</sequence>
<dbReference type="PANTHER" id="PTHR40980">
    <property type="entry name" value="PLUG DOMAIN-CONTAINING PROTEIN"/>
    <property type="match status" value="1"/>
</dbReference>
<evidence type="ECO:0000256" key="2">
    <source>
        <dbReference type="ARBA" id="ARBA00023136"/>
    </source>
</evidence>
<dbReference type="Gene3D" id="2.60.40.1120">
    <property type="entry name" value="Carboxypeptidase-like, regulatory domain"/>
    <property type="match status" value="1"/>
</dbReference>
<dbReference type="AlphaFoldDB" id="I7ZFP6"/>
<dbReference type="Proteomes" id="UP000003704">
    <property type="component" value="Unassembled WGS sequence"/>
</dbReference>
<dbReference type="InterPro" id="IPR000531">
    <property type="entry name" value="Beta-barrel_TonB"/>
</dbReference>
<dbReference type="OrthoDB" id="9768470at2"/>
<accession>I7ZFP6</accession>
<dbReference type="InterPro" id="IPR012910">
    <property type="entry name" value="Plug_dom"/>
</dbReference>
<feature type="domain" description="TonB-dependent receptor plug" evidence="7">
    <location>
        <begin position="233"/>
        <end position="333"/>
    </location>
</feature>
<evidence type="ECO:0000313" key="8">
    <source>
        <dbReference type="EMBL" id="EIT70507.1"/>
    </source>
</evidence>
<organism evidence="8 9">
    <name type="scientific">Hydrocarboniphaga effusa AP103</name>
    <dbReference type="NCBI Taxonomy" id="1172194"/>
    <lineage>
        <taxon>Bacteria</taxon>
        <taxon>Pseudomonadati</taxon>
        <taxon>Pseudomonadota</taxon>
        <taxon>Gammaproteobacteria</taxon>
        <taxon>Nevskiales</taxon>
        <taxon>Nevskiaceae</taxon>
        <taxon>Hydrocarboniphaga</taxon>
    </lineage>
</organism>
<dbReference type="Pfam" id="PF07715">
    <property type="entry name" value="Plug"/>
    <property type="match status" value="1"/>
</dbReference>
<dbReference type="Gene3D" id="2.170.130.10">
    <property type="entry name" value="TonB-dependent receptor, plug domain"/>
    <property type="match status" value="1"/>
</dbReference>
<name>I7ZFP6_9GAMM</name>
<evidence type="ECO:0000313" key="9">
    <source>
        <dbReference type="Proteomes" id="UP000003704"/>
    </source>
</evidence>
<dbReference type="PANTHER" id="PTHR40980:SF5">
    <property type="entry name" value="TONB-DEPENDENT RECEPTOR"/>
    <property type="match status" value="1"/>
</dbReference>
<dbReference type="EMBL" id="AKGD01000001">
    <property type="protein sequence ID" value="EIT70507.1"/>
    <property type="molecule type" value="Genomic_DNA"/>
</dbReference>
<dbReference type="InterPro" id="IPR036942">
    <property type="entry name" value="Beta-barrel_TonB_sf"/>
</dbReference>
<reference evidence="8 9" key="1">
    <citation type="journal article" date="2012" name="J. Bacteriol.">
        <title>Genome Sequence of n-Alkane-Degrading Hydrocarboniphaga effusa Strain AP103T (ATCC BAA-332T).</title>
        <authorList>
            <person name="Chang H.K."/>
            <person name="Zylstra G.J."/>
            <person name="Chae J.C."/>
        </authorList>
    </citation>
    <scope>NUCLEOTIDE SEQUENCE [LARGE SCALE GENOMIC DNA]</scope>
    <source>
        <strain evidence="8 9">AP103</strain>
    </source>
</reference>
<evidence type="ECO:0000259" key="6">
    <source>
        <dbReference type="Pfam" id="PF00593"/>
    </source>
</evidence>
<dbReference type="Pfam" id="PF00593">
    <property type="entry name" value="TonB_dep_Rec_b-barrel"/>
    <property type="match status" value="1"/>
</dbReference>
<dbReference type="SUPFAM" id="SSF56935">
    <property type="entry name" value="Porins"/>
    <property type="match status" value="1"/>
</dbReference>
<keyword evidence="2 4" id="KW-0472">Membrane</keyword>
<dbReference type="InterPro" id="IPR037066">
    <property type="entry name" value="Plug_dom_sf"/>
</dbReference>
<comment type="caution">
    <text evidence="8">The sequence shown here is derived from an EMBL/GenBank/DDBJ whole genome shotgun (WGS) entry which is preliminary data.</text>
</comment>
<proteinExistence type="inferred from homology"/>
<comment type="subcellular location">
    <subcellularLocation>
        <location evidence="1 4">Cell outer membrane</location>
    </subcellularLocation>
</comment>
<evidence type="ECO:0000256" key="4">
    <source>
        <dbReference type="RuleBase" id="RU003357"/>
    </source>
</evidence>
<feature type="chain" id="PRO_5003712862" description="TonB-dependent receptor" evidence="5">
    <location>
        <begin position="22"/>
        <end position="1004"/>
    </location>
</feature>
<feature type="domain" description="TonB-dependent receptor-like beta-barrel" evidence="6">
    <location>
        <begin position="538"/>
        <end position="916"/>
    </location>
</feature>
<evidence type="ECO:0000256" key="5">
    <source>
        <dbReference type="SAM" id="SignalP"/>
    </source>
</evidence>
<evidence type="ECO:0008006" key="10">
    <source>
        <dbReference type="Google" id="ProtNLM"/>
    </source>
</evidence>
<keyword evidence="3" id="KW-0998">Cell outer membrane</keyword>
<dbReference type="STRING" id="1172194.WQQ_06440"/>
<evidence type="ECO:0000256" key="1">
    <source>
        <dbReference type="ARBA" id="ARBA00004442"/>
    </source>
</evidence>
<keyword evidence="4" id="KW-0798">TonB box</keyword>
<dbReference type="GO" id="GO:0030246">
    <property type="term" value="F:carbohydrate binding"/>
    <property type="evidence" value="ECO:0007669"/>
    <property type="project" value="InterPro"/>
</dbReference>
<keyword evidence="9" id="KW-1185">Reference proteome</keyword>
<dbReference type="GO" id="GO:0009279">
    <property type="term" value="C:cell outer membrane"/>
    <property type="evidence" value="ECO:0007669"/>
    <property type="project" value="UniProtKB-SubCell"/>
</dbReference>
<evidence type="ECO:0000256" key="3">
    <source>
        <dbReference type="ARBA" id="ARBA00023237"/>
    </source>
</evidence>
<dbReference type="SUPFAM" id="SSF49452">
    <property type="entry name" value="Starch-binding domain-like"/>
    <property type="match status" value="1"/>
</dbReference>
<dbReference type="RefSeq" id="WP_007183600.1">
    <property type="nucleotide sequence ID" value="NZ_AKGD01000001.1"/>
</dbReference>
<dbReference type="InterPro" id="IPR013784">
    <property type="entry name" value="Carb-bd-like_fold"/>
</dbReference>
<evidence type="ECO:0000259" key="7">
    <source>
        <dbReference type="Pfam" id="PF07715"/>
    </source>
</evidence>
<feature type="signal peptide" evidence="5">
    <location>
        <begin position="1"/>
        <end position="21"/>
    </location>
</feature>
<dbReference type="Gene3D" id="2.40.170.20">
    <property type="entry name" value="TonB-dependent receptor, beta-barrel domain"/>
    <property type="match status" value="1"/>
</dbReference>
<protein>
    <recommendedName>
        <fullName evidence="10">TonB-dependent receptor</fullName>
    </recommendedName>
</protein>
<gene>
    <name evidence="8" type="ORF">WQQ_06440</name>
</gene>
<dbReference type="Pfam" id="PF13620">
    <property type="entry name" value="CarboxypepD_reg"/>
    <property type="match status" value="1"/>
</dbReference>
<keyword evidence="5" id="KW-0732">Signal</keyword>
<comment type="similarity">
    <text evidence="4">Belongs to the TonB-dependent receptor family.</text>
</comment>